<feature type="transmembrane region" description="Helical" evidence="6">
    <location>
        <begin position="285"/>
        <end position="307"/>
    </location>
</feature>
<dbReference type="AlphaFoldDB" id="A0A9W9TGQ1"/>
<feature type="transmembrane region" description="Helical" evidence="6">
    <location>
        <begin position="17"/>
        <end position="42"/>
    </location>
</feature>
<comment type="caution">
    <text evidence="8">The sequence shown here is derived from an EMBL/GenBank/DDBJ whole genome shotgun (WGS) entry which is preliminary data.</text>
</comment>
<evidence type="ECO:0000256" key="2">
    <source>
        <dbReference type="ARBA" id="ARBA00022448"/>
    </source>
</evidence>
<sequence>MPSALVSRAGVNFEDRVFWNSTLLIAEAVATLICSPIFGYVLDVSGTRQGPYSMGLMLLSASMVLFTVSGSVLWYVIARISQGAATAMVTVAGLAIVTDAVDKRQLGQMIGWIGTAMTLGFTSGPVVGSVVYGIGGFYAAFGMGFALIILDLGLRLTAIEKKMVESWVSSDNEVEGSFQDEEYADNGYGVTPSSLVSKPSRFGGKFALFQLLRRPAILIVLWAVTVSAIMTSALDATLTIFVEDLFEWDVLGAGLIFIPGASAAILQPFFGMAHGLKNGYLTDRFGSRIIAFISFLASSPALILLRLVEENTLSHKAILCIILAVIGMCVDLSEPALLVELQSAPR</sequence>
<dbReference type="InterPro" id="IPR036259">
    <property type="entry name" value="MFS_trans_sf"/>
</dbReference>
<evidence type="ECO:0000256" key="5">
    <source>
        <dbReference type="ARBA" id="ARBA00023136"/>
    </source>
</evidence>
<reference evidence="8" key="2">
    <citation type="journal article" date="2023" name="IMA Fungus">
        <title>Comparative genomic study of the Penicillium genus elucidates a diverse pangenome and 15 lateral gene transfer events.</title>
        <authorList>
            <person name="Petersen C."/>
            <person name="Sorensen T."/>
            <person name="Nielsen M.R."/>
            <person name="Sondergaard T.E."/>
            <person name="Sorensen J.L."/>
            <person name="Fitzpatrick D.A."/>
            <person name="Frisvad J.C."/>
            <person name="Nielsen K.L."/>
        </authorList>
    </citation>
    <scope>NUCLEOTIDE SEQUENCE</scope>
    <source>
        <strain evidence="8">IBT 23319</strain>
    </source>
</reference>
<dbReference type="OrthoDB" id="5086884at2759"/>
<feature type="transmembrane region" description="Helical" evidence="6">
    <location>
        <begin position="137"/>
        <end position="154"/>
    </location>
</feature>
<dbReference type="SUPFAM" id="SSF103473">
    <property type="entry name" value="MFS general substrate transporter"/>
    <property type="match status" value="1"/>
</dbReference>
<evidence type="ECO:0000256" key="4">
    <source>
        <dbReference type="ARBA" id="ARBA00022989"/>
    </source>
</evidence>
<dbReference type="InterPro" id="IPR050930">
    <property type="entry name" value="MFS_Vesicular_Transporter"/>
</dbReference>
<evidence type="ECO:0000256" key="6">
    <source>
        <dbReference type="SAM" id="Phobius"/>
    </source>
</evidence>
<feature type="transmembrane region" description="Helical" evidence="6">
    <location>
        <begin position="313"/>
        <end position="332"/>
    </location>
</feature>
<dbReference type="PANTHER" id="PTHR23506">
    <property type="entry name" value="GH10249P"/>
    <property type="match status" value="1"/>
</dbReference>
<gene>
    <name evidence="8" type="ORF">N7469_010920</name>
</gene>
<protein>
    <recommendedName>
        <fullName evidence="7">Major facilitator superfamily (MFS) profile domain-containing protein</fullName>
    </recommendedName>
</protein>
<dbReference type="GeneID" id="81388992"/>
<dbReference type="PROSITE" id="PS50850">
    <property type="entry name" value="MFS"/>
    <property type="match status" value="1"/>
</dbReference>
<dbReference type="InterPro" id="IPR011701">
    <property type="entry name" value="MFS"/>
</dbReference>
<evidence type="ECO:0000256" key="3">
    <source>
        <dbReference type="ARBA" id="ARBA00022692"/>
    </source>
</evidence>
<dbReference type="GO" id="GO:0016020">
    <property type="term" value="C:membrane"/>
    <property type="evidence" value="ECO:0007669"/>
    <property type="project" value="UniProtKB-SubCell"/>
</dbReference>
<name>A0A9W9TGQ1_PENCI</name>
<dbReference type="InterPro" id="IPR020846">
    <property type="entry name" value="MFS_dom"/>
</dbReference>
<feature type="transmembrane region" description="Helical" evidence="6">
    <location>
        <begin position="211"/>
        <end position="230"/>
    </location>
</feature>
<feature type="domain" description="Major facilitator superfamily (MFS) profile" evidence="7">
    <location>
        <begin position="1"/>
        <end position="346"/>
    </location>
</feature>
<evidence type="ECO:0000259" key="7">
    <source>
        <dbReference type="PROSITE" id="PS50850"/>
    </source>
</evidence>
<feature type="transmembrane region" description="Helical" evidence="6">
    <location>
        <begin position="109"/>
        <end position="131"/>
    </location>
</feature>
<dbReference type="EMBL" id="JAPQKT010000009">
    <property type="protein sequence ID" value="KAJ5222033.1"/>
    <property type="molecule type" value="Genomic_DNA"/>
</dbReference>
<comment type="subcellular location">
    <subcellularLocation>
        <location evidence="1">Membrane</location>
        <topology evidence="1">Multi-pass membrane protein</topology>
    </subcellularLocation>
</comment>
<feature type="transmembrane region" description="Helical" evidence="6">
    <location>
        <begin position="250"/>
        <end position="273"/>
    </location>
</feature>
<reference evidence="8" key="1">
    <citation type="submission" date="2022-11" db="EMBL/GenBank/DDBJ databases">
        <authorList>
            <person name="Petersen C."/>
        </authorList>
    </citation>
    <scope>NUCLEOTIDE SEQUENCE</scope>
    <source>
        <strain evidence="8">IBT 23319</strain>
    </source>
</reference>
<evidence type="ECO:0000313" key="8">
    <source>
        <dbReference type="EMBL" id="KAJ5222033.1"/>
    </source>
</evidence>
<keyword evidence="3 6" id="KW-0812">Transmembrane</keyword>
<dbReference type="RefSeq" id="XP_056496956.1">
    <property type="nucleotide sequence ID" value="XM_056649825.1"/>
</dbReference>
<dbReference type="Proteomes" id="UP001147733">
    <property type="component" value="Unassembled WGS sequence"/>
</dbReference>
<keyword evidence="2" id="KW-0813">Transport</keyword>
<keyword evidence="4 6" id="KW-1133">Transmembrane helix</keyword>
<organism evidence="8 9">
    <name type="scientific">Penicillium citrinum</name>
    <dbReference type="NCBI Taxonomy" id="5077"/>
    <lineage>
        <taxon>Eukaryota</taxon>
        <taxon>Fungi</taxon>
        <taxon>Dikarya</taxon>
        <taxon>Ascomycota</taxon>
        <taxon>Pezizomycotina</taxon>
        <taxon>Eurotiomycetes</taxon>
        <taxon>Eurotiomycetidae</taxon>
        <taxon>Eurotiales</taxon>
        <taxon>Aspergillaceae</taxon>
        <taxon>Penicillium</taxon>
    </lineage>
</organism>
<evidence type="ECO:0000313" key="9">
    <source>
        <dbReference type="Proteomes" id="UP001147733"/>
    </source>
</evidence>
<evidence type="ECO:0000256" key="1">
    <source>
        <dbReference type="ARBA" id="ARBA00004141"/>
    </source>
</evidence>
<keyword evidence="9" id="KW-1185">Reference proteome</keyword>
<feature type="transmembrane region" description="Helical" evidence="6">
    <location>
        <begin position="54"/>
        <end position="77"/>
    </location>
</feature>
<proteinExistence type="predicted"/>
<dbReference type="Gene3D" id="1.20.1250.20">
    <property type="entry name" value="MFS general substrate transporter like domains"/>
    <property type="match status" value="1"/>
</dbReference>
<dbReference type="GO" id="GO:0022857">
    <property type="term" value="F:transmembrane transporter activity"/>
    <property type="evidence" value="ECO:0007669"/>
    <property type="project" value="InterPro"/>
</dbReference>
<dbReference type="Pfam" id="PF07690">
    <property type="entry name" value="MFS_1"/>
    <property type="match status" value="1"/>
</dbReference>
<accession>A0A9W9TGQ1</accession>
<keyword evidence="5 6" id="KW-0472">Membrane</keyword>
<dbReference type="PANTHER" id="PTHR23506:SF29">
    <property type="entry name" value="TRANSPORTER, PUTATIVE (AFU_ORTHOLOGUE AFUA_2G10530)-RELATED"/>
    <property type="match status" value="1"/>
</dbReference>